<dbReference type="Pfam" id="PF01074">
    <property type="entry name" value="Glyco_hydro_38N"/>
    <property type="match status" value="1"/>
</dbReference>
<dbReference type="InterPro" id="IPR028995">
    <property type="entry name" value="Glyco_hydro_57/38_cen_sf"/>
</dbReference>
<dbReference type="SMART" id="SM00872">
    <property type="entry name" value="Alpha-mann_mid"/>
    <property type="match status" value="1"/>
</dbReference>
<organism evidence="6 7">
    <name type="scientific">Thermobaculum terrenum (strain ATCC BAA-798 / CCMEE 7001 / YNP1)</name>
    <dbReference type="NCBI Taxonomy" id="525904"/>
    <lineage>
        <taxon>Bacteria</taxon>
        <taxon>Bacillati</taxon>
        <taxon>Chloroflexota</taxon>
        <taxon>Chloroflexia</taxon>
        <taxon>Candidatus Thermobaculales</taxon>
        <taxon>Candidatus Thermobaculaceae</taxon>
        <taxon>Thermobaculum</taxon>
    </lineage>
</organism>
<proteinExistence type="inferred from homology"/>
<dbReference type="Proteomes" id="UP000000323">
    <property type="component" value="Chromosome 1"/>
</dbReference>
<dbReference type="Pfam" id="PF09261">
    <property type="entry name" value="Alpha-mann_mid"/>
    <property type="match status" value="1"/>
</dbReference>
<evidence type="ECO:0000256" key="4">
    <source>
        <dbReference type="ARBA" id="ARBA00023295"/>
    </source>
</evidence>
<dbReference type="CAZy" id="GH38">
    <property type="family name" value="Glycoside Hydrolase Family 38"/>
</dbReference>
<keyword evidence="4" id="KW-0326">Glycosidase</keyword>
<dbReference type="RefSeq" id="WP_012875442.1">
    <property type="nucleotide sequence ID" value="NC_013525.1"/>
</dbReference>
<dbReference type="GO" id="GO:0046872">
    <property type="term" value="F:metal ion binding"/>
    <property type="evidence" value="ECO:0007669"/>
    <property type="project" value="UniProtKB-KW"/>
</dbReference>
<evidence type="ECO:0000256" key="1">
    <source>
        <dbReference type="ARBA" id="ARBA00009792"/>
    </source>
</evidence>
<dbReference type="InterPro" id="IPR011330">
    <property type="entry name" value="Glyco_hydro/deAcase_b/a-brl"/>
</dbReference>
<name>D1CC92_THET1</name>
<evidence type="ECO:0000256" key="2">
    <source>
        <dbReference type="ARBA" id="ARBA00022723"/>
    </source>
</evidence>
<dbReference type="EMBL" id="CP001825">
    <property type="protein sequence ID" value="ACZ42407.1"/>
    <property type="molecule type" value="Genomic_DNA"/>
</dbReference>
<dbReference type="FunFam" id="2.70.98.30:FF:000010">
    <property type="entry name" value="Cytosolic alpha-mannosidase"/>
    <property type="match status" value="1"/>
</dbReference>
<reference evidence="7" key="1">
    <citation type="journal article" date="2010" name="Stand. Genomic Sci.">
        <title>Complete genome sequence of 'Thermobaculum terrenum' type strain (YNP1).</title>
        <authorList>
            <person name="Kiss H."/>
            <person name="Cleland D."/>
            <person name="Lapidus A."/>
            <person name="Lucas S."/>
            <person name="Glavina Del Rio T."/>
            <person name="Nolan M."/>
            <person name="Tice H."/>
            <person name="Han C."/>
            <person name="Goodwin L."/>
            <person name="Pitluck S."/>
            <person name="Liolios K."/>
            <person name="Ivanova N."/>
            <person name="Mavromatis K."/>
            <person name="Ovchinnikova G."/>
            <person name="Pati A."/>
            <person name="Chen A."/>
            <person name="Palaniappan K."/>
            <person name="Land M."/>
            <person name="Hauser L."/>
            <person name="Chang Y."/>
            <person name="Jeffries C."/>
            <person name="Lu M."/>
            <person name="Brettin T."/>
            <person name="Detter J."/>
            <person name="Goker M."/>
            <person name="Tindall B."/>
            <person name="Beck B."/>
            <person name="McDermott T."/>
            <person name="Woyke T."/>
            <person name="Bristow J."/>
            <person name="Eisen J."/>
            <person name="Markowitz V."/>
            <person name="Hugenholtz P."/>
            <person name="Kyrpides N."/>
            <person name="Klenk H."/>
            <person name="Cheng J."/>
        </authorList>
    </citation>
    <scope>NUCLEOTIDE SEQUENCE [LARGE SCALE GENOMIC DNA]</scope>
    <source>
        <strain evidence="7">ATCC BAA-798 / YNP1</strain>
    </source>
</reference>
<dbReference type="FunFam" id="3.20.110.10:FF:000002">
    <property type="entry name" value="alpha-mannosidase 2C1 isoform X1"/>
    <property type="match status" value="1"/>
</dbReference>
<dbReference type="GO" id="GO:0009313">
    <property type="term" value="P:oligosaccharide catabolic process"/>
    <property type="evidence" value="ECO:0007669"/>
    <property type="project" value="TreeGrafter"/>
</dbReference>
<dbReference type="Gene3D" id="3.20.110.10">
    <property type="entry name" value="Glycoside hydrolase 38, N terminal domain"/>
    <property type="match status" value="1"/>
</dbReference>
<evidence type="ECO:0000259" key="5">
    <source>
        <dbReference type="SMART" id="SM00872"/>
    </source>
</evidence>
<dbReference type="Gene3D" id="2.60.40.2220">
    <property type="match status" value="1"/>
</dbReference>
<dbReference type="GO" id="GO:0004559">
    <property type="term" value="F:alpha-mannosidase activity"/>
    <property type="evidence" value="ECO:0007669"/>
    <property type="project" value="InterPro"/>
</dbReference>
<dbReference type="SUPFAM" id="SSF74650">
    <property type="entry name" value="Galactose mutarotase-like"/>
    <property type="match status" value="1"/>
</dbReference>
<keyword evidence="7" id="KW-1185">Reference proteome</keyword>
<dbReference type="AlphaFoldDB" id="D1CC92"/>
<sequence length="1076" mass="121755">MDSPYETQLARIARRLEEIRLWRHAMECPVRDWTFISSKQEYSLKLGDFWPVVETPVRMKATAVVPAEWKGKAVNLELWLGGEGFVSLSNGVKGGLDPFHRTYKIADVAEGGESININAEVVPKGMFGQHVREPRIEWAQLIVPQQEVIDLDRDLTMILEASQQLGNHEVVPYLIGAAEEALAIISRAWPSNTEVTVRRLQEGYENPIGNGVTMVPLTYLREAIDINPFDRVIWNFPWSDKPAPPLPSEAVEAINEARKTLRSRLEEIKEKFPPHGAIALTGHAHIDLAWLWPLAETHRKVRRTWWSVVNLMKTYEDFTFNQSSAQAYEWMEHEDPELFGEIQKLVKEGRWEPVGGSWCESDCQITGGESFVRQLFYGQRYFQEKFGVRNEVAWLPDVFGFSGGIPQLLRGAGIKNFFTIKLTWNDTNQFPYHLFWWEGIDGSKVKAHIFYNPGQGYNGHIAPLDILGTWRNYKAKTLHPETLLAFGWGDGGGGPSARMLDNYQRLKDFPAMPRLRMAHVEDYFASLPDALPKWSGELYLEFHRGVYTSQAKQKELNRASEHRLLEAEMFAAIASRYGYTYPKEQFDAAWKDLLLCQFHDILPGSSIHEVYQDSHRMLENVISTAEAIRDEALAFIANVDSKGNEAHSVLIANASLKERPLTLIVRDLPSGATLVDQNGNTLPYQQVDEGVLIHALKSRIPACGWQVFQTSSELSGELEVEDQVSVKQAGEKITIENEYLFVEIDADGTLSRVYDKEVDREVLQGKGNQIWAYVDKPRMWDAWELEANYTAEGAPIDQVDSIEVLEAGPLRVAVKVDRSWRSSKVTQIYRLLSSSRRLDIETHIDWHERNVILKAHFPLMVHTRTATYETMYGVHQRPTHRNTSWDAAKFEVVAHRFVDLSETDYGVAILNNAKYGYGVLDSEVSVTLLKSAVYPDVIADEGEHKFIYSLYPHIGDWTEANVVEEAFWLNSPLVSVTTSGQGSNTSRFSLITSEGLPLAVGAVKVSEDGSGLIVRLYEHRGARGTAILSCGLSPISVQRVNLLEEPDTESAQPKLEDGKIVLSVRPFEVISLRLEF</sequence>
<keyword evidence="3 6" id="KW-0378">Hydrolase</keyword>
<dbReference type="InterPro" id="IPR011682">
    <property type="entry name" value="Glyco_hydro_38_C"/>
</dbReference>
<comment type="similarity">
    <text evidence="1">Belongs to the glycosyl hydrolase 38 family.</text>
</comment>
<dbReference type="InterPro" id="IPR041147">
    <property type="entry name" value="GH38_C"/>
</dbReference>
<dbReference type="InterPro" id="IPR015341">
    <property type="entry name" value="Glyco_hydro_38_cen"/>
</dbReference>
<dbReference type="PANTHER" id="PTHR46017:SF1">
    <property type="entry name" value="ALPHA-MANNOSIDASE 2C1"/>
    <property type="match status" value="1"/>
</dbReference>
<evidence type="ECO:0000256" key="3">
    <source>
        <dbReference type="ARBA" id="ARBA00022801"/>
    </source>
</evidence>
<dbReference type="GO" id="GO:0030246">
    <property type="term" value="F:carbohydrate binding"/>
    <property type="evidence" value="ECO:0007669"/>
    <property type="project" value="InterPro"/>
</dbReference>
<dbReference type="Gene3D" id="2.70.98.30">
    <property type="entry name" value="Golgi alpha-mannosidase II, domain 4"/>
    <property type="match status" value="1"/>
</dbReference>
<protein>
    <submittedName>
        <fullName evidence="6">Glycoside hydrolase family 38</fullName>
    </submittedName>
</protein>
<dbReference type="InterPro" id="IPR011013">
    <property type="entry name" value="Gal_mutarotase_sf_dom"/>
</dbReference>
<dbReference type="PANTHER" id="PTHR46017">
    <property type="entry name" value="ALPHA-MANNOSIDASE 2C1"/>
    <property type="match status" value="1"/>
</dbReference>
<keyword evidence="2" id="KW-0479">Metal-binding</keyword>
<gene>
    <name evidence="6" type="ordered locus">Tter_1501</name>
</gene>
<accession>D1CC92</accession>
<dbReference type="eggNOG" id="COG0383">
    <property type="taxonomic scope" value="Bacteria"/>
</dbReference>
<dbReference type="InterPro" id="IPR027291">
    <property type="entry name" value="Glyco_hydro_38_N_sf"/>
</dbReference>
<dbReference type="HOGENOM" id="CLU_003442_1_0_0"/>
<dbReference type="Pfam" id="PF07748">
    <property type="entry name" value="Glyco_hydro_38C"/>
    <property type="match status" value="1"/>
</dbReference>
<dbReference type="KEGG" id="ttr:Tter_1501"/>
<feature type="domain" description="Glycoside hydrolase family 38 central" evidence="5">
    <location>
        <begin position="541"/>
        <end position="618"/>
    </location>
</feature>
<dbReference type="InterPro" id="IPR037094">
    <property type="entry name" value="Glyco_hydro_38_cen_sf"/>
</dbReference>
<dbReference type="Pfam" id="PF17677">
    <property type="entry name" value="Glyco_hydro38C2"/>
    <property type="match status" value="1"/>
</dbReference>
<dbReference type="Gene3D" id="1.20.1270.50">
    <property type="entry name" value="Glycoside hydrolase family 38, central domain"/>
    <property type="match status" value="1"/>
</dbReference>
<evidence type="ECO:0000313" key="6">
    <source>
        <dbReference type="EMBL" id="ACZ42407.1"/>
    </source>
</evidence>
<dbReference type="SUPFAM" id="SSF88688">
    <property type="entry name" value="Families 57/38 glycoside transferase middle domain"/>
    <property type="match status" value="1"/>
</dbReference>
<dbReference type="CDD" id="cd10789">
    <property type="entry name" value="GH38N_AMII_ER_cytosolic"/>
    <property type="match status" value="1"/>
</dbReference>
<dbReference type="FunFam" id="1.20.1270.50:FF:000004">
    <property type="entry name" value="alpha-mannosidase 2C1 isoform X1"/>
    <property type="match status" value="1"/>
</dbReference>
<dbReference type="STRING" id="525904.Tter_1501"/>
<dbReference type="GO" id="GO:0006013">
    <property type="term" value="P:mannose metabolic process"/>
    <property type="evidence" value="ECO:0007669"/>
    <property type="project" value="InterPro"/>
</dbReference>
<evidence type="ECO:0000313" key="7">
    <source>
        <dbReference type="Proteomes" id="UP000000323"/>
    </source>
</evidence>
<dbReference type="OrthoDB" id="9772207at2"/>
<dbReference type="InterPro" id="IPR000602">
    <property type="entry name" value="Glyco_hydro_38_N"/>
</dbReference>
<dbReference type="SUPFAM" id="SSF88713">
    <property type="entry name" value="Glycoside hydrolase/deacetylase"/>
    <property type="match status" value="1"/>
</dbReference>